<protein>
    <recommendedName>
        <fullName evidence="1">Sugar 3,4-ketoisomerase QdtA cupin domain-containing protein</fullName>
    </recommendedName>
</protein>
<dbReference type="EMBL" id="UINC01152579">
    <property type="protein sequence ID" value="SVD46828.1"/>
    <property type="molecule type" value="Genomic_DNA"/>
</dbReference>
<proteinExistence type="predicted"/>
<feature type="non-terminal residue" evidence="2">
    <location>
        <position position="1"/>
    </location>
</feature>
<sequence length="80" mass="9157">VCTRGKVVFVIKNSDGNYEEIESSEENPVLVKIPKGVPSAHVNLSRNISSIIALADIAWRPNDHEMENITFNDYDWKKWK</sequence>
<accession>A0A382VLN8</accession>
<dbReference type="Pfam" id="PF05523">
    <property type="entry name" value="FdtA"/>
    <property type="match status" value="1"/>
</dbReference>
<organism evidence="2">
    <name type="scientific">marine metagenome</name>
    <dbReference type="NCBI Taxonomy" id="408172"/>
    <lineage>
        <taxon>unclassified sequences</taxon>
        <taxon>metagenomes</taxon>
        <taxon>ecological metagenomes</taxon>
    </lineage>
</organism>
<evidence type="ECO:0000259" key="1">
    <source>
        <dbReference type="Pfam" id="PF05523"/>
    </source>
</evidence>
<dbReference type="AlphaFoldDB" id="A0A382VLN8"/>
<dbReference type="InterPro" id="IPR011051">
    <property type="entry name" value="RmlC_Cupin_sf"/>
</dbReference>
<evidence type="ECO:0000313" key="2">
    <source>
        <dbReference type="EMBL" id="SVD46828.1"/>
    </source>
</evidence>
<dbReference type="InterPro" id="IPR014710">
    <property type="entry name" value="RmlC-like_jellyroll"/>
</dbReference>
<dbReference type="Gene3D" id="2.60.120.10">
    <property type="entry name" value="Jelly Rolls"/>
    <property type="match status" value="1"/>
</dbReference>
<gene>
    <name evidence="2" type="ORF">METZ01_LOCUS399682</name>
</gene>
<dbReference type="SUPFAM" id="SSF51182">
    <property type="entry name" value="RmlC-like cupins"/>
    <property type="match status" value="1"/>
</dbReference>
<name>A0A382VLN8_9ZZZZ</name>
<feature type="domain" description="Sugar 3,4-ketoisomerase QdtA cupin" evidence="1">
    <location>
        <begin position="1"/>
        <end position="73"/>
    </location>
</feature>
<reference evidence="2" key="1">
    <citation type="submission" date="2018-05" db="EMBL/GenBank/DDBJ databases">
        <authorList>
            <person name="Lanie J.A."/>
            <person name="Ng W.-L."/>
            <person name="Kazmierczak K.M."/>
            <person name="Andrzejewski T.M."/>
            <person name="Davidsen T.M."/>
            <person name="Wayne K.J."/>
            <person name="Tettelin H."/>
            <person name="Glass J.I."/>
            <person name="Rusch D."/>
            <person name="Podicherti R."/>
            <person name="Tsui H.-C.T."/>
            <person name="Winkler M.E."/>
        </authorList>
    </citation>
    <scope>NUCLEOTIDE SEQUENCE</scope>
</reference>
<dbReference type="InterPro" id="IPR008894">
    <property type="entry name" value="QdtA_cupin_dom"/>
</dbReference>